<comment type="similarity">
    <text evidence="2 6">Belongs to the class-I pyridoxal-phosphate-dependent aminotransferase family.</text>
</comment>
<dbReference type="EMBL" id="WHZX01000015">
    <property type="protein sequence ID" value="NEG72761.1"/>
    <property type="molecule type" value="Genomic_DNA"/>
</dbReference>
<dbReference type="Proteomes" id="UP000482084">
    <property type="component" value="Unassembled WGS sequence"/>
</dbReference>
<protein>
    <recommendedName>
        <fullName evidence="6">Aminotransferase</fullName>
        <ecNumber evidence="6">2.6.1.-</ecNumber>
    </recommendedName>
</protein>
<evidence type="ECO:0000256" key="3">
    <source>
        <dbReference type="ARBA" id="ARBA00022576"/>
    </source>
</evidence>
<dbReference type="Gene3D" id="3.40.640.10">
    <property type="entry name" value="Type I PLP-dependent aspartate aminotransferase-like (Major domain)"/>
    <property type="match status" value="1"/>
</dbReference>
<gene>
    <name evidence="8" type="ORF">DSM100688_2123</name>
    <name evidence="9" type="ORF">GFD24_11225</name>
</gene>
<sequence length="397" mass="44474">MLNIDPSWRHIVSPDFTPYDSMDPERKILLTGADLFFPEPCLPSHVIDATKHALDEGRTHYSLANGYAEPELREALVHKLKTFNGLDVDPETELLVVPSSAMGLYLGIRICVTPNQGDEVLNIEPGFSENINDVLQIGAINVPVPVREETGFHLDLDAIESRITEHTRCIVLTNPNNPTGTVYDREELLGLADILERHNLIAVVDQDFERQVYDKEYVTFATLDGMRERTISVFGTSKDMGLTGYRVAYMVVPKELFPILKPAIFNMHGPTNTFAQIGAAAAFNDPQYANDWVELMRSRRERGQRILDDIPGISCPLPEGGFYFWMNVSRLGTSEEVRDWLIKDAQVGVGLGTWFTPLGEGFLRVMYGAVPSEALYDEALRRMDTSLRKLATIKGIA</sequence>
<dbReference type="PANTHER" id="PTHR46383:SF1">
    <property type="entry name" value="ASPARTATE AMINOTRANSFERASE"/>
    <property type="match status" value="1"/>
</dbReference>
<evidence type="ECO:0000313" key="8">
    <source>
        <dbReference type="EMBL" id="KAB8286753.1"/>
    </source>
</evidence>
<dbReference type="OrthoDB" id="9763453at2"/>
<evidence type="ECO:0000313" key="9">
    <source>
        <dbReference type="EMBL" id="NEG72761.1"/>
    </source>
</evidence>
<comment type="cofactor">
    <cofactor evidence="1 6">
        <name>pyridoxal 5'-phosphate</name>
        <dbReference type="ChEBI" id="CHEBI:597326"/>
    </cofactor>
</comment>
<dbReference type="PANTHER" id="PTHR46383">
    <property type="entry name" value="ASPARTATE AMINOTRANSFERASE"/>
    <property type="match status" value="1"/>
</dbReference>
<evidence type="ECO:0000256" key="1">
    <source>
        <dbReference type="ARBA" id="ARBA00001933"/>
    </source>
</evidence>
<keyword evidence="3 6" id="KW-0032">Aminotransferase</keyword>
<dbReference type="SUPFAM" id="SSF53383">
    <property type="entry name" value="PLP-dependent transferases"/>
    <property type="match status" value="1"/>
</dbReference>
<keyword evidence="11" id="KW-1185">Reference proteome</keyword>
<dbReference type="GO" id="GO:0006520">
    <property type="term" value="P:amino acid metabolic process"/>
    <property type="evidence" value="ECO:0007669"/>
    <property type="project" value="InterPro"/>
</dbReference>
<dbReference type="Proteomes" id="UP000469943">
    <property type="component" value="Unassembled WGS sequence"/>
</dbReference>
<evidence type="ECO:0000313" key="11">
    <source>
        <dbReference type="Proteomes" id="UP000482084"/>
    </source>
</evidence>
<dbReference type="CDD" id="cd00609">
    <property type="entry name" value="AAT_like"/>
    <property type="match status" value="1"/>
</dbReference>
<evidence type="ECO:0000256" key="5">
    <source>
        <dbReference type="ARBA" id="ARBA00022898"/>
    </source>
</evidence>
<dbReference type="InterPro" id="IPR015421">
    <property type="entry name" value="PyrdxlP-dep_Trfase_major"/>
</dbReference>
<evidence type="ECO:0000259" key="7">
    <source>
        <dbReference type="Pfam" id="PF00155"/>
    </source>
</evidence>
<dbReference type="InterPro" id="IPR050596">
    <property type="entry name" value="AspAT/PAT-like"/>
</dbReference>
<feature type="domain" description="Aminotransferase class I/classII large" evidence="7">
    <location>
        <begin position="43"/>
        <end position="382"/>
    </location>
</feature>
<dbReference type="AlphaFoldDB" id="A0A6L4X007"/>
<evidence type="ECO:0000313" key="10">
    <source>
        <dbReference type="Proteomes" id="UP000469943"/>
    </source>
</evidence>
<dbReference type="Gene3D" id="3.90.1150.10">
    <property type="entry name" value="Aspartate Aminotransferase, domain 1"/>
    <property type="match status" value="1"/>
</dbReference>
<dbReference type="GO" id="GO:0030170">
    <property type="term" value="F:pyridoxal phosphate binding"/>
    <property type="evidence" value="ECO:0007669"/>
    <property type="project" value="InterPro"/>
</dbReference>
<dbReference type="InterPro" id="IPR004839">
    <property type="entry name" value="Aminotransferase_I/II_large"/>
</dbReference>
<dbReference type="PROSITE" id="PS00105">
    <property type="entry name" value="AA_TRANSFER_CLASS_1"/>
    <property type="match status" value="1"/>
</dbReference>
<dbReference type="RefSeq" id="WP_152359131.1">
    <property type="nucleotide sequence ID" value="NZ_WBSM01000015.1"/>
</dbReference>
<dbReference type="EMBL" id="WBSM01000015">
    <property type="protein sequence ID" value="KAB8286753.1"/>
    <property type="molecule type" value="Genomic_DNA"/>
</dbReference>
<dbReference type="InterPro" id="IPR015424">
    <property type="entry name" value="PyrdxlP-dep_Trfase"/>
</dbReference>
<name>A0A6L4X007_9BIFI</name>
<evidence type="ECO:0000256" key="4">
    <source>
        <dbReference type="ARBA" id="ARBA00022679"/>
    </source>
</evidence>
<reference evidence="9 10" key="1">
    <citation type="submission" date="2019-10" db="EMBL/GenBank/DDBJ databases">
        <title>Bifidobacterium from non-human primates.</title>
        <authorList>
            <person name="Modesto M."/>
        </authorList>
    </citation>
    <scope>NUCLEOTIDE SEQUENCE [LARGE SCALE GENOMIC DNA]</scope>
    <source>
        <strain evidence="9 10">TREM</strain>
    </source>
</reference>
<dbReference type="InterPro" id="IPR004838">
    <property type="entry name" value="NHTrfase_class1_PyrdxlP-BS"/>
</dbReference>
<reference evidence="8 11" key="2">
    <citation type="submission" date="2019-10" db="EMBL/GenBank/DDBJ databases">
        <title>Characterization of the phylogenetic diversity of two novel species belonging to the genus Bifidobacterium: Bifidobacterium cebidarum sp. nov. and Bifidobacterium leontopitheci sp. nov.</title>
        <authorList>
            <person name="Lugli G.A."/>
            <person name="Duranti S."/>
            <person name="Milani C."/>
            <person name="Turroni F."/>
            <person name="Ventura M."/>
        </authorList>
    </citation>
    <scope>NUCLEOTIDE SEQUENCE [LARGE SCALE GENOMIC DNA]</scope>
    <source>
        <strain evidence="8 11">DSM 100688</strain>
    </source>
</reference>
<comment type="caution">
    <text evidence="8">The sequence shown here is derived from an EMBL/GenBank/DDBJ whole genome shotgun (WGS) entry which is preliminary data.</text>
</comment>
<dbReference type="EC" id="2.6.1.-" evidence="6"/>
<dbReference type="Pfam" id="PF00155">
    <property type="entry name" value="Aminotran_1_2"/>
    <property type="match status" value="1"/>
</dbReference>
<evidence type="ECO:0000256" key="6">
    <source>
        <dbReference type="RuleBase" id="RU000481"/>
    </source>
</evidence>
<evidence type="ECO:0000256" key="2">
    <source>
        <dbReference type="ARBA" id="ARBA00007441"/>
    </source>
</evidence>
<accession>A0A6L4X007</accession>
<dbReference type="GO" id="GO:0008483">
    <property type="term" value="F:transaminase activity"/>
    <property type="evidence" value="ECO:0007669"/>
    <property type="project" value="UniProtKB-KW"/>
</dbReference>
<organism evidence="8 11">
    <name type="scientific">Bifidobacterium ramosum</name>
    <dbReference type="NCBI Taxonomy" id="1798158"/>
    <lineage>
        <taxon>Bacteria</taxon>
        <taxon>Bacillati</taxon>
        <taxon>Actinomycetota</taxon>
        <taxon>Actinomycetes</taxon>
        <taxon>Bifidobacteriales</taxon>
        <taxon>Bifidobacteriaceae</taxon>
        <taxon>Bifidobacterium</taxon>
    </lineage>
</organism>
<keyword evidence="5" id="KW-0663">Pyridoxal phosphate</keyword>
<keyword evidence="4 6" id="KW-0808">Transferase</keyword>
<dbReference type="InterPro" id="IPR015422">
    <property type="entry name" value="PyrdxlP-dep_Trfase_small"/>
</dbReference>
<proteinExistence type="inferred from homology"/>